<keyword evidence="14 19" id="KW-1133">Transmembrane helix</keyword>
<evidence type="ECO:0000256" key="2">
    <source>
        <dbReference type="ARBA" id="ARBA00008536"/>
    </source>
</evidence>
<keyword evidence="16" id="KW-0675">Receptor</keyword>
<comment type="subcellular location">
    <subcellularLocation>
        <location evidence="1">Cell membrane</location>
        <topology evidence="1">Single-pass type I membrane protein</topology>
    </subcellularLocation>
</comment>
<keyword evidence="12 21" id="KW-0418">Kinase</keyword>
<dbReference type="FunFam" id="3.30.200.20:FF:000320">
    <property type="entry name" value="probable L-type lectin-domain containing receptor kinase S.5"/>
    <property type="match status" value="1"/>
</dbReference>
<dbReference type="EC" id="2.7.11.1" evidence="4"/>
<dbReference type="InterPro" id="IPR017441">
    <property type="entry name" value="Protein_kinase_ATP_BS"/>
</dbReference>
<dbReference type="InterPro" id="IPR019825">
    <property type="entry name" value="Lectin_legB_Mn/Ca_BS"/>
</dbReference>
<gene>
    <name evidence="21" type="ORF">CTI12_AA093820</name>
</gene>
<organism evidence="21 22">
    <name type="scientific">Artemisia annua</name>
    <name type="common">Sweet wormwood</name>
    <dbReference type="NCBI Taxonomy" id="35608"/>
    <lineage>
        <taxon>Eukaryota</taxon>
        <taxon>Viridiplantae</taxon>
        <taxon>Streptophyta</taxon>
        <taxon>Embryophyta</taxon>
        <taxon>Tracheophyta</taxon>
        <taxon>Spermatophyta</taxon>
        <taxon>Magnoliopsida</taxon>
        <taxon>eudicotyledons</taxon>
        <taxon>Gunneridae</taxon>
        <taxon>Pentapetalae</taxon>
        <taxon>asterids</taxon>
        <taxon>campanulids</taxon>
        <taxon>Asterales</taxon>
        <taxon>Asteraceae</taxon>
        <taxon>Asteroideae</taxon>
        <taxon>Anthemideae</taxon>
        <taxon>Artemisiinae</taxon>
        <taxon>Artemisia</taxon>
    </lineage>
</organism>
<evidence type="ECO:0000256" key="10">
    <source>
        <dbReference type="ARBA" id="ARBA00022734"/>
    </source>
</evidence>
<dbReference type="FunFam" id="1.10.510.10:FF:000444">
    <property type="entry name" value="probable L-type lectin-domain containing receptor kinase S.5"/>
    <property type="match status" value="1"/>
</dbReference>
<dbReference type="InterPro" id="IPR050528">
    <property type="entry name" value="L-type_Lectin-RKs"/>
</dbReference>
<dbReference type="SMART" id="SM00220">
    <property type="entry name" value="S_TKc"/>
    <property type="match status" value="1"/>
</dbReference>
<dbReference type="Gene3D" id="2.60.120.200">
    <property type="match status" value="1"/>
</dbReference>
<evidence type="ECO:0000256" key="19">
    <source>
        <dbReference type="SAM" id="Phobius"/>
    </source>
</evidence>
<dbReference type="GO" id="GO:0005524">
    <property type="term" value="F:ATP binding"/>
    <property type="evidence" value="ECO:0007669"/>
    <property type="project" value="UniProtKB-UniRule"/>
</dbReference>
<dbReference type="InterPro" id="IPR000719">
    <property type="entry name" value="Prot_kinase_dom"/>
</dbReference>
<evidence type="ECO:0000256" key="8">
    <source>
        <dbReference type="ARBA" id="ARBA00022692"/>
    </source>
</evidence>
<feature type="binding site" evidence="18">
    <location>
        <position position="349"/>
    </location>
    <ligand>
        <name>ATP</name>
        <dbReference type="ChEBI" id="CHEBI:30616"/>
    </ligand>
</feature>
<evidence type="ECO:0000256" key="11">
    <source>
        <dbReference type="ARBA" id="ARBA00022741"/>
    </source>
</evidence>
<dbReference type="GO" id="GO:0030246">
    <property type="term" value="F:carbohydrate binding"/>
    <property type="evidence" value="ECO:0007669"/>
    <property type="project" value="UniProtKB-KW"/>
</dbReference>
<evidence type="ECO:0000256" key="14">
    <source>
        <dbReference type="ARBA" id="ARBA00022989"/>
    </source>
</evidence>
<comment type="caution">
    <text evidence="21">The sequence shown here is derived from an EMBL/GenBank/DDBJ whole genome shotgun (WGS) entry which is preliminary data.</text>
</comment>
<evidence type="ECO:0000256" key="1">
    <source>
        <dbReference type="ARBA" id="ARBA00004251"/>
    </source>
</evidence>
<dbReference type="InterPro" id="IPR001220">
    <property type="entry name" value="Legume_lectin_dom"/>
</dbReference>
<dbReference type="Pfam" id="PF00069">
    <property type="entry name" value="Pkinase"/>
    <property type="match status" value="1"/>
</dbReference>
<evidence type="ECO:0000256" key="9">
    <source>
        <dbReference type="ARBA" id="ARBA00022729"/>
    </source>
</evidence>
<dbReference type="SUPFAM" id="SSF56112">
    <property type="entry name" value="Protein kinase-like (PK-like)"/>
    <property type="match status" value="1"/>
</dbReference>
<name>A0A2U1PXT4_ARTAN</name>
<dbReference type="AlphaFoldDB" id="A0A2U1PXT4"/>
<dbReference type="InterPro" id="IPR011009">
    <property type="entry name" value="Kinase-like_dom_sf"/>
</dbReference>
<keyword evidence="5" id="KW-1003">Cell membrane</keyword>
<keyword evidence="22" id="KW-1185">Reference proteome</keyword>
<accession>A0A2U1PXT4</accession>
<evidence type="ECO:0000256" key="5">
    <source>
        <dbReference type="ARBA" id="ARBA00022475"/>
    </source>
</evidence>
<keyword evidence="8 19" id="KW-0812">Transmembrane</keyword>
<feature type="domain" description="Protein kinase" evidence="20">
    <location>
        <begin position="320"/>
        <end position="576"/>
    </location>
</feature>
<evidence type="ECO:0000256" key="6">
    <source>
        <dbReference type="ARBA" id="ARBA00022527"/>
    </source>
</evidence>
<keyword evidence="13 18" id="KW-0067">ATP-binding</keyword>
<dbReference type="InterPro" id="IPR008271">
    <property type="entry name" value="Ser/Thr_kinase_AS"/>
</dbReference>
<proteinExistence type="inferred from homology"/>
<dbReference type="STRING" id="35608.A0A2U1PXT4"/>
<evidence type="ECO:0000256" key="15">
    <source>
        <dbReference type="ARBA" id="ARBA00023136"/>
    </source>
</evidence>
<evidence type="ECO:0000256" key="18">
    <source>
        <dbReference type="PROSITE-ProRule" id="PRU10141"/>
    </source>
</evidence>
<dbReference type="Gene3D" id="3.30.200.20">
    <property type="entry name" value="Phosphorylase Kinase, domain 1"/>
    <property type="match status" value="1"/>
</dbReference>
<comment type="similarity">
    <text evidence="2">In the N-terminal section; belongs to the leguminous lectin family.</text>
</comment>
<dbReference type="PROSITE" id="PS00307">
    <property type="entry name" value="LECTIN_LEGUME_BETA"/>
    <property type="match status" value="1"/>
</dbReference>
<keyword evidence="17" id="KW-0325">Glycoprotein</keyword>
<keyword evidence="15 19" id="KW-0472">Membrane</keyword>
<keyword evidence="6" id="KW-0723">Serine/threonine-protein kinase</keyword>
<keyword evidence="10 21" id="KW-0430">Lectin</keyword>
<evidence type="ECO:0000256" key="7">
    <source>
        <dbReference type="ARBA" id="ARBA00022679"/>
    </source>
</evidence>
<evidence type="ECO:0000256" key="3">
    <source>
        <dbReference type="ARBA" id="ARBA00010217"/>
    </source>
</evidence>
<dbReference type="SUPFAM" id="SSF49899">
    <property type="entry name" value="Concanavalin A-like lectins/glucanases"/>
    <property type="match status" value="1"/>
</dbReference>
<dbReference type="CDD" id="cd06899">
    <property type="entry name" value="lectin_legume_LecRK_Arcelin_ConA"/>
    <property type="match status" value="1"/>
</dbReference>
<dbReference type="PROSITE" id="PS50011">
    <property type="entry name" value="PROTEIN_KINASE_DOM"/>
    <property type="match status" value="1"/>
</dbReference>
<keyword evidence="7" id="KW-0808">Transferase</keyword>
<dbReference type="PROSITE" id="PS00107">
    <property type="entry name" value="PROTEIN_KINASE_ATP"/>
    <property type="match status" value="1"/>
</dbReference>
<reference evidence="21 22" key="1">
    <citation type="journal article" date="2018" name="Mol. Plant">
        <title>The genome of Artemisia annua provides insight into the evolution of Asteraceae family and artemisinin biosynthesis.</title>
        <authorList>
            <person name="Shen Q."/>
            <person name="Zhang L."/>
            <person name="Liao Z."/>
            <person name="Wang S."/>
            <person name="Yan T."/>
            <person name="Shi P."/>
            <person name="Liu M."/>
            <person name="Fu X."/>
            <person name="Pan Q."/>
            <person name="Wang Y."/>
            <person name="Lv Z."/>
            <person name="Lu X."/>
            <person name="Zhang F."/>
            <person name="Jiang W."/>
            <person name="Ma Y."/>
            <person name="Chen M."/>
            <person name="Hao X."/>
            <person name="Li L."/>
            <person name="Tang Y."/>
            <person name="Lv G."/>
            <person name="Zhou Y."/>
            <person name="Sun X."/>
            <person name="Brodelius P.E."/>
            <person name="Rose J.K.C."/>
            <person name="Tang K."/>
        </authorList>
    </citation>
    <scope>NUCLEOTIDE SEQUENCE [LARGE SCALE GENOMIC DNA]</scope>
    <source>
        <strain evidence="22">cv. Huhao1</strain>
        <tissue evidence="21">Leaf</tissue>
    </source>
</reference>
<evidence type="ECO:0000256" key="4">
    <source>
        <dbReference type="ARBA" id="ARBA00012513"/>
    </source>
</evidence>
<evidence type="ECO:0000256" key="13">
    <source>
        <dbReference type="ARBA" id="ARBA00022840"/>
    </source>
</evidence>
<dbReference type="Proteomes" id="UP000245207">
    <property type="component" value="Unassembled WGS sequence"/>
</dbReference>
<evidence type="ECO:0000256" key="17">
    <source>
        <dbReference type="ARBA" id="ARBA00023180"/>
    </source>
</evidence>
<dbReference type="GO" id="GO:0005886">
    <property type="term" value="C:plasma membrane"/>
    <property type="evidence" value="ECO:0007669"/>
    <property type="project" value="UniProtKB-SubCell"/>
</dbReference>
<dbReference type="InterPro" id="IPR013320">
    <property type="entry name" value="ConA-like_dom_sf"/>
</dbReference>
<sequence>MIDQANRELRPENYATIHNDALQITPDTSNPGVFSLQNQSGRMMLLQSFKLWDDDNSVASFSTYFLVNMFPSPTMNSTPGEGLAFLISPTLGIPNNSYGQYLGLTNSDTDNQTTNGIVAVELDTVKQSFDPDNNHIGLNIHSIDSVVSKSLTPLNIILASPQPVFHNVWIEYNGLEKFIRVYIANHTDRGPVIPPRPETPILEYQLNLQETVQKYSYFGFAASTGTSVELNCVLRWDITVQHIMESDSNSNSKSPLMKLLLSVGIPLVVVLGLGAYFGYYWYKRRLVDRSNSHILNRLRTLPGMPKEFRFKELKKATNNFDEKRKLGQGGYGVVYHGLLSEDNGEVAVKWFSRESLEGEYDFLAELTIINRLRHKHLVRLLGWCHKNGKLLLVYEYMQKGSLDMHLFTRTGDILSWTLRCQILAGVASALNYLHCEYDQKVVHRDIKASNIMLDSHFNARLGDFGLARALDNEKTSYAEAEGVLGTIGYIAPECFLTGKATYSDIYAFGALLIEVVSGKRPGTKINGFELMVDYVWSLYREGRILDVVDERIQDDYDKEEAQRLLLLGLACSHPIAIERPQTYAIVQILSGSYAAPPVPPFKPSFVWPAMMPIDDNSQATSIDTTSFSMTLQ</sequence>
<evidence type="ECO:0000259" key="20">
    <source>
        <dbReference type="PROSITE" id="PS50011"/>
    </source>
</evidence>
<protein>
    <recommendedName>
        <fullName evidence="4">non-specific serine/threonine protein kinase</fullName>
        <ecNumber evidence="4">2.7.11.1</ecNumber>
    </recommendedName>
</protein>
<dbReference type="Gene3D" id="1.10.510.10">
    <property type="entry name" value="Transferase(Phosphotransferase) domain 1"/>
    <property type="match status" value="1"/>
</dbReference>
<dbReference type="PANTHER" id="PTHR27007">
    <property type="match status" value="1"/>
</dbReference>
<evidence type="ECO:0000313" key="21">
    <source>
        <dbReference type="EMBL" id="PWA90584.1"/>
    </source>
</evidence>
<dbReference type="OrthoDB" id="1913956at2759"/>
<evidence type="ECO:0000256" key="16">
    <source>
        <dbReference type="ARBA" id="ARBA00023170"/>
    </source>
</evidence>
<keyword evidence="9" id="KW-0732">Signal</keyword>
<keyword evidence="11 18" id="KW-0547">Nucleotide-binding</keyword>
<dbReference type="GO" id="GO:0004674">
    <property type="term" value="F:protein serine/threonine kinase activity"/>
    <property type="evidence" value="ECO:0007669"/>
    <property type="project" value="UniProtKB-KW"/>
</dbReference>
<dbReference type="PROSITE" id="PS00108">
    <property type="entry name" value="PROTEIN_KINASE_ST"/>
    <property type="match status" value="1"/>
</dbReference>
<comment type="similarity">
    <text evidence="3">In the C-terminal section; belongs to the protein kinase superfamily. Ser/Thr protein kinase family.</text>
</comment>
<evidence type="ECO:0000256" key="12">
    <source>
        <dbReference type="ARBA" id="ARBA00022777"/>
    </source>
</evidence>
<dbReference type="EMBL" id="PKPP01000617">
    <property type="protein sequence ID" value="PWA90584.1"/>
    <property type="molecule type" value="Genomic_DNA"/>
</dbReference>
<evidence type="ECO:0000313" key="22">
    <source>
        <dbReference type="Proteomes" id="UP000245207"/>
    </source>
</evidence>
<dbReference type="Pfam" id="PF00139">
    <property type="entry name" value="Lectin_legB"/>
    <property type="match status" value="1"/>
</dbReference>
<feature type="transmembrane region" description="Helical" evidence="19">
    <location>
        <begin position="259"/>
        <end position="282"/>
    </location>
</feature>